<dbReference type="AlphaFoldDB" id="Q2LYB8"/>
<dbReference type="GO" id="GO:0005524">
    <property type="term" value="F:ATP binding"/>
    <property type="evidence" value="ECO:0007669"/>
    <property type="project" value="UniProtKB-KW"/>
</dbReference>
<dbReference type="GO" id="GO:0046872">
    <property type="term" value="F:metal ion binding"/>
    <property type="evidence" value="ECO:0007669"/>
    <property type="project" value="UniProtKB-KW"/>
</dbReference>
<evidence type="ECO:0000256" key="4">
    <source>
        <dbReference type="ARBA" id="ARBA00022705"/>
    </source>
</evidence>
<comment type="catalytic activity">
    <reaction evidence="10 11">
        <text>DNA(n) + a 2'-deoxyribonucleoside 5'-triphosphate = DNA(n+1) + diphosphate</text>
        <dbReference type="Rhea" id="RHEA:22508"/>
        <dbReference type="Rhea" id="RHEA-COMP:17339"/>
        <dbReference type="Rhea" id="RHEA-COMP:17340"/>
        <dbReference type="ChEBI" id="CHEBI:33019"/>
        <dbReference type="ChEBI" id="CHEBI:61560"/>
        <dbReference type="ChEBI" id="CHEBI:173112"/>
        <dbReference type="EC" id="2.7.7.7"/>
    </reaction>
</comment>
<dbReference type="InterPro" id="IPR001270">
    <property type="entry name" value="ClpA/B"/>
</dbReference>
<dbReference type="InterPro" id="IPR027417">
    <property type="entry name" value="P-loop_NTPase"/>
</dbReference>
<evidence type="ECO:0000256" key="3">
    <source>
        <dbReference type="ARBA" id="ARBA00022695"/>
    </source>
</evidence>
<dbReference type="InterPro" id="IPR012763">
    <property type="entry name" value="DNA_pol_III_sug/sutau_N"/>
</dbReference>
<dbReference type="Pfam" id="PF13177">
    <property type="entry name" value="DNA_pol3_delta2"/>
    <property type="match status" value="1"/>
</dbReference>
<evidence type="ECO:0000256" key="10">
    <source>
        <dbReference type="ARBA" id="ARBA00049244"/>
    </source>
</evidence>
<comment type="subunit">
    <text evidence="11">DNA polymerase III contains a core (composed of alpha, epsilon and theta chains) that associates with a tau subunit. This core dimerizes to form the POLIII' complex. PolIII' associates with the gamma complex (composed of gamma, delta, delta', psi and chi chains) and with the beta chain to form the complete DNA polymerase III complex.</text>
</comment>
<name>Q2LYB8_SYNAS</name>
<keyword evidence="5" id="KW-0479">Metal-binding</keyword>
<dbReference type="GO" id="GO:0006261">
    <property type="term" value="P:DNA-templated DNA replication"/>
    <property type="evidence" value="ECO:0007669"/>
    <property type="project" value="TreeGrafter"/>
</dbReference>
<dbReference type="Pfam" id="PF12169">
    <property type="entry name" value="DNA_pol3_gamma3"/>
    <property type="match status" value="1"/>
</dbReference>
<keyword evidence="2 11" id="KW-0808">Transferase</keyword>
<keyword evidence="15" id="KW-1185">Reference proteome</keyword>
<dbReference type="SUPFAM" id="SSF48019">
    <property type="entry name" value="post-AAA+ oligomerization domain-like"/>
    <property type="match status" value="1"/>
</dbReference>
<dbReference type="NCBIfam" id="NF004046">
    <property type="entry name" value="PRK05563.1"/>
    <property type="match status" value="1"/>
</dbReference>
<accession>Q2LYB8</accession>
<dbReference type="GO" id="GO:0009360">
    <property type="term" value="C:DNA polymerase III complex"/>
    <property type="evidence" value="ECO:0007669"/>
    <property type="project" value="InterPro"/>
</dbReference>
<dbReference type="RefSeq" id="WP_011415992.1">
    <property type="nucleotide sequence ID" value="NC_007759.1"/>
</dbReference>
<keyword evidence="9 11" id="KW-0239">DNA-directed DNA polymerase</keyword>
<feature type="region of interest" description="Disordered" evidence="12">
    <location>
        <begin position="521"/>
        <end position="546"/>
    </location>
</feature>
<evidence type="ECO:0000256" key="6">
    <source>
        <dbReference type="ARBA" id="ARBA00022741"/>
    </source>
</evidence>
<protein>
    <recommendedName>
        <fullName evidence="11">DNA polymerase III subunit gamma/tau</fullName>
        <ecNumber evidence="11">2.7.7.7</ecNumber>
    </recommendedName>
</protein>
<dbReference type="CDD" id="cd00009">
    <property type="entry name" value="AAA"/>
    <property type="match status" value="1"/>
</dbReference>
<dbReference type="Pfam" id="PF22608">
    <property type="entry name" value="DNAX_ATPase_lid"/>
    <property type="match status" value="1"/>
</dbReference>
<keyword evidence="6 11" id="KW-0547">Nucleotide-binding</keyword>
<dbReference type="EMBL" id="CP000252">
    <property type="protein sequence ID" value="ABC75957.1"/>
    <property type="molecule type" value="Genomic_DNA"/>
</dbReference>
<evidence type="ECO:0000256" key="12">
    <source>
        <dbReference type="SAM" id="MobiDB-lite"/>
    </source>
</evidence>
<dbReference type="OrthoDB" id="9810148at2"/>
<dbReference type="InterPro" id="IPR050238">
    <property type="entry name" value="DNA_Rep/Repair_Clamp_Loader"/>
</dbReference>
<dbReference type="STRING" id="56780.SYN_00163"/>
<dbReference type="CDD" id="cd18137">
    <property type="entry name" value="HLD_clamp_pol_III_gamma_tau"/>
    <property type="match status" value="1"/>
</dbReference>
<evidence type="ECO:0000256" key="9">
    <source>
        <dbReference type="ARBA" id="ARBA00022932"/>
    </source>
</evidence>
<dbReference type="InParanoid" id="Q2LYB8"/>
<sequence length="588" mass="65659">MDYLVLARKWRPQVFEDVVGQQHVVQTLKNAIRQERIAHAFLFSGPRGVGKTSIARILAKAINCEQGPAGTPCNVCTNCREITEGISMDVREIDGASNRGIDEIRELRERIRFLPVSCRYKVYIIDEVHMLTREAFNALLKTLEEPPPHVVFIFATTETHKVPATILSRCQCFEFRRLSLRQIAEQLRKIAETEKIRISDAGLAWIAEAGDGSMRDSESIFDQVISYAGTAIEDEAVEELLGRTDRRFLFQLSEAVLRRDAGQCLRIVEEGYYAGLDMTYFYTLLLHHFRNLLLVKIVGPQQELLDLPGNDLSGIEAQVAEVSRETLQQLLDILLAEEESARRSHNPRLHLEAIVCRMAGLPPALPIEEILSRMEDLETRLASSAPCLSETVPGAASFSPSKPGNSTTVRERPLTLPIVRTEDRSVREPMAELQGAVRDPAHAGGDVWADFKAHVKKHSILLASKIEQGECLGCENGHLRIGFRKGSVFFEDLNEPEQKSRLSELAGSFFKTAVTVDIEPVETESDGRGSGGRLSEAMARKNQAEELRREALNHPLLQKVLSVFEGAEVQEIKVLPPQRPSTDVKSEG</sequence>
<dbReference type="Gene3D" id="1.10.8.60">
    <property type="match status" value="1"/>
</dbReference>
<dbReference type="GO" id="GO:0003677">
    <property type="term" value="F:DNA binding"/>
    <property type="evidence" value="ECO:0007669"/>
    <property type="project" value="InterPro"/>
</dbReference>
<evidence type="ECO:0000256" key="5">
    <source>
        <dbReference type="ARBA" id="ARBA00022723"/>
    </source>
</evidence>
<dbReference type="PANTHER" id="PTHR11669:SF0">
    <property type="entry name" value="PROTEIN STICHEL-LIKE 2"/>
    <property type="match status" value="1"/>
</dbReference>
<dbReference type="PRINTS" id="PR00300">
    <property type="entry name" value="CLPPROTEASEA"/>
</dbReference>
<dbReference type="Gene3D" id="3.40.50.300">
    <property type="entry name" value="P-loop containing nucleotide triphosphate hydrolases"/>
    <property type="match status" value="1"/>
</dbReference>
<dbReference type="EC" id="2.7.7.7" evidence="11"/>
<reference evidence="14 15" key="1">
    <citation type="journal article" date="2007" name="Proc. Natl. Acad. Sci. U.S.A.">
        <title>The genome of Syntrophus aciditrophicus: life at the thermodynamic limit of microbial growth.</title>
        <authorList>
            <person name="McInerney M.J."/>
            <person name="Rohlin L."/>
            <person name="Mouttaki H."/>
            <person name="Kim U."/>
            <person name="Krupp R.S."/>
            <person name="Rios-Hernandez L."/>
            <person name="Sieber J."/>
            <person name="Struchtemeyer C.G."/>
            <person name="Bhattacharyya A."/>
            <person name="Campbell J.W."/>
            <person name="Gunsalus R.P."/>
        </authorList>
    </citation>
    <scope>NUCLEOTIDE SEQUENCE [LARGE SCALE GENOMIC DNA]</scope>
    <source>
        <strain evidence="14 15">SB</strain>
    </source>
</reference>
<dbReference type="InterPro" id="IPR045085">
    <property type="entry name" value="HLD_clamp_pol_III_gamma_tau"/>
</dbReference>
<dbReference type="InterPro" id="IPR022754">
    <property type="entry name" value="DNA_pol_III_gamma-3"/>
</dbReference>
<dbReference type="InterPro" id="IPR008921">
    <property type="entry name" value="DNA_pol3_clamp-load_cplx_C"/>
</dbReference>
<keyword evidence="3 11" id="KW-0548">Nucleotidyltransferase</keyword>
<dbReference type="FunFam" id="3.40.50.300:FF:000014">
    <property type="entry name" value="DNA polymerase III subunit gamma/tau"/>
    <property type="match status" value="1"/>
</dbReference>
<dbReference type="InterPro" id="IPR003593">
    <property type="entry name" value="AAA+_ATPase"/>
</dbReference>
<dbReference type="GO" id="GO:0003887">
    <property type="term" value="F:DNA-directed DNA polymerase activity"/>
    <property type="evidence" value="ECO:0007669"/>
    <property type="project" value="UniProtKB-KW"/>
</dbReference>
<organism evidence="14 15">
    <name type="scientific">Syntrophus aciditrophicus (strain SB)</name>
    <dbReference type="NCBI Taxonomy" id="56780"/>
    <lineage>
        <taxon>Bacteria</taxon>
        <taxon>Pseudomonadati</taxon>
        <taxon>Thermodesulfobacteriota</taxon>
        <taxon>Syntrophia</taxon>
        <taxon>Syntrophales</taxon>
        <taxon>Syntrophaceae</taxon>
        <taxon>Syntrophus</taxon>
    </lineage>
</organism>
<dbReference type="Proteomes" id="UP000001933">
    <property type="component" value="Chromosome"/>
</dbReference>
<evidence type="ECO:0000256" key="1">
    <source>
        <dbReference type="ARBA" id="ARBA00006360"/>
    </source>
</evidence>
<proteinExistence type="inferred from homology"/>
<gene>
    <name evidence="11" type="primary">dnaX</name>
    <name evidence="14" type="ORF">SYN_00163</name>
</gene>
<dbReference type="SUPFAM" id="SSF52540">
    <property type="entry name" value="P-loop containing nucleoside triphosphate hydrolases"/>
    <property type="match status" value="1"/>
</dbReference>
<dbReference type="HOGENOM" id="CLU_006229_0_8_7"/>
<dbReference type="NCBIfam" id="TIGR01128">
    <property type="entry name" value="holA"/>
    <property type="match status" value="1"/>
</dbReference>
<keyword evidence="8 11" id="KW-0067">ATP-binding</keyword>
<comment type="similarity">
    <text evidence="1 11">Belongs to the DnaX/STICHEL family.</text>
</comment>
<evidence type="ECO:0000313" key="15">
    <source>
        <dbReference type="Proteomes" id="UP000001933"/>
    </source>
</evidence>
<dbReference type="PANTHER" id="PTHR11669">
    <property type="entry name" value="REPLICATION FACTOR C / DNA POLYMERASE III GAMMA-TAU SUBUNIT"/>
    <property type="match status" value="1"/>
</dbReference>
<dbReference type="eggNOG" id="COG2812">
    <property type="taxonomic scope" value="Bacteria"/>
</dbReference>
<dbReference type="FunFam" id="1.10.8.60:FF:000013">
    <property type="entry name" value="DNA polymerase III subunit gamma/tau"/>
    <property type="match status" value="1"/>
</dbReference>
<dbReference type="FunCoup" id="Q2LYB8">
    <property type="interactions" value="147"/>
</dbReference>
<evidence type="ECO:0000259" key="13">
    <source>
        <dbReference type="SMART" id="SM00382"/>
    </source>
</evidence>
<dbReference type="KEGG" id="sat:SYN_00163"/>
<dbReference type="Gene3D" id="1.20.272.10">
    <property type="match status" value="1"/>
</dbReference>
<dbReference type="NCBIfam" id="TIGR02397">
    <property type="entry name" value="dnaX_nterm"/>
    <property type="match status" value="1"/>
</dbReference>
<dbReference type="InterPro" id="IPR005790">
    <property type="entry name" value="DNA_polIII_delta"/>
</dbReference>
<feature type="domain" description="AAA+ ATPase" evidence="13">
    <location>
        <begin position="37"/>
        <end position="179"/>
    </location>
</feature>
<evidence type="ECO:0000313" key="14">
    <source>
        <dbReference type="EMBL" id="ABC75957.1"/>
    </source>
</evidence>
<keyword evidence="4 11" id="KW-0235">DNA replication</keyword>
<keyword evidence="7" id="KW-0862">Zinc</keyword>
<evidence type="ECO:0000256" key="2">
    <source>
        <dbReference type="ARBA" id="ARBA00022679"/>
    </source>
</evidence>
<dbReference type="SMART" id="SM00382">
    <property type="entry name" value="AAA"/>
    <property type="match status" value="1"/>
</dbReference>
<evidence type="ECO:0000256" key="8">
    <source>
        <dbReference type="ARBA" id="ARBA00022840"/>
    </source>
</evidence>
<evidence type="ECO:0000256" key="7">
    <source>
        <dbReference type="ARBA" id="ARBA00022833"/>
    </source>
</evidence>
<evidence type="ECO:0000256" key="11">
    <source>
        <dbReference type="RuleBase" id="RU364063"/>
    </source>
</evidence>
<comment type="function">
    <text evidence="11">DNA polymerase III is a complex, multichain enzyme responsible for most of the replicative synthesis in bacteria. This DNA polymerase also exhibits 3' to 5' exonuclease activity.</text>
</comment>